<evidence type="ECO:0000256" key="8">
    <source>
        <dbReference type="ARBA" id="ARBA00022771"/>
    </source>
</evidence>
<dbReference type="InterPro" id="IPR037278">
    <property type="entry name" value="ARFGAP/RecO"/>
</dbReference>
<evidence type="ECO:0000256" key="1">
    <source>
        <dbReference type="ARBA" id="ARBA00004496"/>
    </source>
</evidence>
<name>A0A8D2ZWR8_SCOMX</name>
<evidence type="ECO:0000259" key="20">
    <source>
        <dbReference type="PROSITE" id="PS50115"/>
    </source>
</evidence>
<keyword evidence="11" id="KW-0653">Protein transport</keyword>
<dbReference type="GO" id="GO:0005096">
    <property type="term" value="F:GTPase activator activity"/>
    <property type="evidence" value="ECO:0007669"/>
    <property type="project" value="UniProtKB-KW"/>
</dbReference>
<evidence type="ECO:0000256" key="13">
    <source>
        <dbReference type="ARBA" id="ARBA00023034"/>
    </source>
</evidence>
<dbReference type="GO" id="GO:0030100">
    <property type="term" value="P:regulation of endocytosis"/>
    <property type="evidence" value="ECO:0007669"/>
    <property type="project" value="TreeGrafter"/>
</dbReference>
<evidence type="ECO:0000256" key="10">
    <source>
        <dbReference type="ARBA" id="ARBA00022892"/>
    </source>
</evidence>
<evidence type="ECO:0000256" key="17">
    <source>
        <dbReference type="ARBA" id="ARBA00081514"/>
    </source>
</evidence>
<keyword evidence="9" id="KW-0862">Zinc</keyword>
<dbReference type="Gene3D" id="1.10.220.150">
    <property type="entry name" value="Arf GTPase activating protein"/>
    <property type="match status" value="1"/>
</dbReference>
<evidence type="ECO:0000313" key="21">
    <source>
        <dbReference type="Ensembl" id="ENSSMAP00000008849.2"/>
    </source>
</evidence>
<evidence type="ECO:0000313" key="22">
    <source>
        <dbReference type="Proteomes" id="UP000694558"/>
    </source>
</evidence>
<reference evidence="21" key="1">
    <citation type="submission" date="2023-05" db="EMBL/GenBank/DDBJ databases">
        <title>High-quality long-read genome of Scophthalmus maximus.</title>
        <authorList>
            <person name="Lien S."/>
            <person name="Martinez P."/>
        </authorList>
    </citation>
    <scope>NUCLEOTIDE SEQUENCE [LARGE SCALE GENOMIC DNA]</scope>
</reference>
<feature type="region of interest" description="Disordered" evidence="19">
    <location>
        <begin position="127"/>
        <end position="162"/>
    </location>
</feature>
<dbReference type="InterPro" id="IPR038508">
    <property type="entry name" value="ArfGAP_dom_sf"/>
</dbReference>
<evidence type="ECO:0000256" key="15">
    <source>
        <dbReference type="ARBA" id="ARBA00071258"/>
    </source>
</evidence>
<feature type="domain" description="Arf-GAP" evidence="20">
    <location>
        <begin position="7"/>
        <end position="124"/>
    </location>
</feature>
<evidence type="ECO:0000256" key="19">
    <source>
        <dbReference type="SAM" id="MobiDB-lite"/>
    </source>
</evidence>
<dbReference type="AlphaFoldDB" id="A0A8D2ZWR8"/>
<dbReference type="CDD" id="cd08830">
    <property type="entry name" value="ArfGap_ArfGap1"/>
    <property type="match status" value="1"/>
</dbReference>
<accession>A0A8D2ZWR8</accession>
<feature type="region of interest" description="Disordered" evidence="19">
    <location>
        <begin position="289"/>
        <end position="315"/>
    </location>
</feature>
<comment type="subcellular location">
    <subcellularLocation>
        <location evidence="1">Cytoplasm</location>
    </subcellularLocation>
    <subcellularLocation>
        <location evidence="2">Golgi apparatus</location>
    </subcellularLocation>
</comment>
<evidence type="ECO:0000256" key="6">
    <source>
        <dbReference type="ARBA" id="ARBA00022553"/>
    </source>
</evidence>
<dbReference type="PANTHER" id="PTHR46395:SF1">
    <property type="entry name" value="ADP-RIBOSYLATION FACTOR GTPASE-ACTIVATING PROTEIN 1"/>
    <property type="match status" value="1"/>
</dbReference>
<feature type="compositionally biased region" description="Polar residues" evidence="19">
    <location>
        <begin position="127"/>
        <end position="157"/>
    </location>
</feature>
<keyword evidence="8 18" id="KW-0863">Zinc-finger</keyword>
<evidence type="ECO:0000256" key="9">
    <source>
        <dbReference type="ARBA" id="ARBA00022833"/>
    </source>
</evidence>
<evidence type="ECO:0000256" key="7">
    <source>
        <dbReference type="ARBA" id="ARBA00022723"/>
    </source>
</evidence>
<evidence type="ECO:0000256" key="16">
    <source>
        <dbReference type="ARBA" id="ARBA00077418"/>
    </source>
</evidence>
<gene>
    <name evidence="21" type="primary">arfgap1</name>
</gene>
<organism evidence="21 22">
    <name type="scientific">Scophthalmus maximus</name>
    <name type="common">Turbot</name>
    <name type="synonym">Psetta maxima</name>
    <dbReference type="NCBI Taxonomy" id="52904"/>
    <lineage>
        <taxon>Eukaryota</taxon>
        <taxon>Metazoa</taxon>
        <taxon>Chordata</taxon>
        <taxon>Craniata</taxon>
        <taxon>Vertebrata</taxon>
        <taxon>Euteleostomi</taxon>
        <taxon>Actinopterygii</taxon>
        <taxon>Neopterygii</taxon>
        <taxon>Teleostei</taxon>
        <taxon>Neoteleostei</taxon>
        <taxon>Acanthomorphata</taxon>
        <taxon>Carangaria</taxon>
        <taxon>Pleuronectiformes</taxon>
        <taxon>Pleuronectoidei</taxon>
        <taxon>Scophthalmidae</taxon>
        <taxon>Scophthalmus</taxon>
    </lineage>
</organism>
<feature type="compositionally biased region" description="Polar residues" evidence="19">
    <location>
        <begin position="353"/>
        <end position="367"/>
    </location>
</feature>
<reference evidence="21" key="2">
    <citation type="submission" date="2025-08" db="UniProtKB">
        <authorList>
            <consortium name="Ensembl"/>
        </authorList>
    </citation>
    <scope>IDENTIFICATION</scope>
</reference>
<dbReference type="PANTHER" id="PTHR46395">
    <property type="entry name" value="ADP-RIBOSYLATION FACTOR GTPASE-ACTIVATING PROTEIN 1"/>
    <property type="match status" value="1"/>
</dbReference>
<keyword evidence="4" id="KW-0343">GTPase activation</keyword>
<keyword evidence="6" id="KW-0597">Phosphoprotein</keyword>
<feature type="compositionally biased region" description="Polar residues" evidence="19">
    <location>
        <begin position="327"/>
        <end position="344"/>
    </location>
</feature>
<evidence type="ECO:0000256" key="4">
    <source>
        <dbReference type="ARBA" id="ARBA00022468"/>
    </source>
</evidence>
<sequence>MASPRTRRVLKEVRTQDENNLCFECGAFNPQWVSVTYGIWICLECSGKHRGLGVHLSFVRSVTMDKWKDMELEKMKEGGNGKFRLFLELQDDYDPTWNLQEKYNSKAAALFRDKVATLAEGKEWSIETSPARNWTSPQPKTSLSSSHRSGPGQNSAKSSDKAFEDWLSDDVNSYQSGNQENRYVGFGNTVTPEKKEDDFLNTAMSSIYSGWSNFAVGASKFASIAKDNTSKLANQATLKAAELGQTVNENIIKPTQEKVTLMFEVVDLVAGCSFQGAGAKLTNLFSGKPEDGSAGESYQNMDATEGYQGSSSQPVSKDFWETFGSTTSLKAKKSPSSDSWTIPDNSAKKSSDSWDNWGSEAASNNKQSTEESWEAWDNNWDNTDGKTKKSPTKPPEDTWDNADW</sequence>
<keyword evidence="13" id="KW-0333">Golgi apparatus</keyword>
<keyword evidence="10" id="KW-0931">ER-Golgi transport</keyword>
<dbReference type="InterPro" id="IPR001164">
    <property type="entry name" value="ArfGAP_dom"/>
</dbReference>
<evidence type="ECO:0000256" key="3">
    <source>
        <dbReference type="ARBA" id="ARBA00022448"/>
    </source>
</evidence>
<dbReference type="Proteomes" id="UP000694558">
    <property type="component" value="Chromosome 6"/>
</dbReference>
<dbReference type="FunFam" id="1.10.220.150:FF:000008">
    <property type="entry name" value="ADP-ribosylation factor GTPase activating protein 1"/>
    <property type="match status" value="1"/>
</dbReference>
<evidence type="ECO:0000256" key="11">
    <source>
        <dbReference type="ARBA" id="ARBA00022927"/>
    </source>
</evidence>
<dbReference type="GeneTree" id="ENSGT00890000139515"/>
<keyword evidence="5" id="KW-0963">Cytoplasm</keyword>
<feature type="compositionally biased region" description="Polar residues" evidence="19">
    <location>
        <begin position="296"/>
        <end position="315"/>
    </location>
</feature>
<keyword evidence="3" id="KW-0813">Transport</keyword>
<evidence type="ECO:0000256" key="14">
    <source>
        <dbReference type="ARBA" id="ARBA00058112"/>
    </source>
</evidence>
<keyword evidence="7" id="KW-0479">Metal-binding</keyword>
<dbReference type="SUPFAM" id="SSF57863">
    <property type="entry name" value="ArfGap/RecO-like zinc finger"/>
    <property type="match status" value="1"/>
</dbReference>
<comment type="function">
    <text evidence="14">GTPase-activating protein (GAP) for the ADP ribosylation factor 1 (ARF1). Involved in membrane trafficking and /or vesicle transport. Promotes hydrolysis of the ARF1-bound GTP and thus, is required for the dissociation of coat proteins from Golgi-derived membranes and vesicles, a prerequisite for vesicle's fusion with target compartment. Probably regulates ARF1-mediated transport via its interaction with the KDELR proteins and TMED2. Overexpression induces the redistribution of the entire Golgi complex to the endoplasmic reticulum, as when ARF1 is deactivated. Its activity is stimulated by phosphoinosides and inhibited by phosphatidylcholine.</text>
</comment>
<dbReference type="GO" id="GO:0000139">
    <property type="term" value="C:Golgi membrane"/>
    <property type="evidence" value="ECO:0007669"/>
    <property type="project" value="TreeGrafter"/>
</dbReference>
<evidence type="ECO:0000256" key="12">
    <source>
        <dbReference type="ARBA" id="ARBA00022990"/>
    </source>
</evidence>
<evidence type="ECO:0000256" key="2">
    <source>
        <dbReference type="ARBA" id="ARBA00004555"/>
    </source>
</evidence>
<dbReference type="SMART" id="SM00105">
    <property type="entry name" value="ArfGap"/>
    <property type="match status" value="1"/>
</dbReference>
<protein>
    <recommendedName>
        <fullName evidence="15">ADP-ribosylation factor GTPase-activating protein 1</fullName>
    </recommendedName>
    <alternativeName>
        <fullName evidence="17">ADP-ribosylation factor 1 GTPase-activating protein</fullName>
    </alternativeName>
    <alternativeName>
        <fullName evidence="16">ARF1-directed GTPase-activating protein</fullName>
    </alternativeName>
</protein>
<dbReference type="PROSITE" id="PS50115">
    <property type="entry name" value="ARFGAP"/>
    <property type="match status" value="1"/>
</dbReference>
<dbReference type="GO" id="GO:0015031">
    <property type="term" value="P:protein transport"/>
    <property type="evidence" value="ECO:0007669"/>
    <property type="project" value="UniProtKB-KW"/>
</dbReference>
<evidence type="ECO:0000256" key="5">
    <source>
        <dbReference type="ARBA" id="ARBA00022490"/>
    </source>
</evidence>
<dbReference type="GO" id="GO:0016192">
    <property type="term" value="P:vesicle-mediated transport"/>
    <property type="evidence" value="ECO:0007669"/>
    <property type="project" value="UniProtKB-KW"/>
</dbReference>
<dbReference type="GO" id="GO:0008270">
    <property type="term" value="F:zinc ion binding"/>
    <property type="evidence" value="ECO:0007669"/>
    <property type="project" value="UniProtKB-KW"/>
</dbReference>
<dbReference type="PRINTS" id="PR00405">
    <property type="entry name" value="REVINTRACTNG"/>
</dbReference>
<dbReference type="Pfam" id="PF01412">
    <property type="entry name" value="ArfGap"/>
    <property type="match status" value="1"/>
</dbReference>
<feature type="region of interest" description="Disordered" evidence="19">
    <location>
        <begin position="327"/>
        <end position="404"/>
    </location>
</feature>
<proteinExistence type="predicted"/>
<evidence type="ECO:0000256" key="18">
    <source>
        <dbReference type="PROSITE-ProRule" id="PRU00288"/>
    </source>
</evidence>
<dbReference type="Ensembl" id="ENSSMAT00000008957.2">
    <property type="protein sequence ID" value="ENSSMAP00000008849.2"/>
    <property type="gene ID" value="ENSSMAG00000005361.2"/>
</dbReference>
<keyword evidence="12" id="KW-0007">Acetylation</keyword>
<dbReference type="GO" id="GO:0032012">
    <property type="term" value="P:regulation of ARF protein signal transduction"/>
    <property type="evidence" value="ECO:0007669"/>
    <property type="project" value="TreeGrafter"/>
</dbReference>